<protein>
    <submittedName>
        <fullName evidence="8">Neurogenic locus notch-like protein 1</fullName>
    </submittedName>
</protein>
<evidence type="ECO:0000256" key="2">
    <source>
        <dbReference type="ARBA" id="ARBA00022737"/>
    </source>
</evidence>
<feature type="domain" description="EGF-like" evidence="5">
    <location>
        <begin position="335"/>
        <end position="372"/>
    </location>
</feature>
<dbReference type="Gene3D" id="2.10.25.10">
    <property type="entry name" value="Laminin"/>
    <property type="match status" value="3"/>
</dbReference>
<dbReference type="FunFam" id="2.10.25.10:FF:000095">
    <property type="entry name" value="Notch, isoform B"/>
    <property type="match status" value="2"/>
</dbReference>
<dbReference type="PROSITE" id="PS01186">
    <property type="entry name" value="EGF_2"/>
    <property type="match status" value="2"/>
</dbReference>
<feature type="domain" description="HYR" evidence="6">
    <location>
        <begin position="174"/>
        <end position="257"/>
    </location>
</feature>
<evidence type="ECO:0000259" key="7">
    <source>
        <dbReference type="PROSITE" id="PS50835"/>
    </source>
</evidence>
<dbReference type="Pfam" id="PF13927">
    <property type="entry name" value="Ig_3"/>
    <property type="match status" value="1"/>
</dbReference>
<dbReference type="SMART" id="SM00409">
    <property type="entry name" value="IG"/>
    <property type="match status" value="1"/>
</dbReference>
<dbReference type="Pfam" id="PF00008">
    <property type="entry name" value="EGF"/>
    <property type="match status" value="3"/>
</dbReference>
<comment type="caution">
    <text evidence="4">Lacks conserved residue(s) required for the propagation of feature annotation.</text>
</comment>
<dbReference type="PROSITE" id="PS50835">
    <property type="entry name" value="IG_LIKE"/>
    <property type="match status" value="1"/>
</dbReference>
<evidence type="ECO:0000256" key="3">
    <source>
        <dbReference type="ARBA" id="ARBA00023157"/>
    </source>
</evidence>
<feature type="domain" description="HYR" evidence="6">
    <location>
        <begin position="88"/>
        <end position="173"/>
    </location>
</feature>
<organism evidence="8 9">
    <name type="scientific">Holothuria leucospilota</name>
    <name type="common">Black long sea cucumber</name>
    <name type="synonym">Mertensiothuria leucospilota</name>
    <dbReference type="NCBI Taxonomy" id="206669"/>
    <lineage>
        <taxon>Eukaryota</taxon>
        <taxon>Metazoa</taxon>
        <taxon>Echinodermata</taxon>
        <taxon>Eleutherozoa</taxon>
        <taxon>Echinozoa</taxon>
        <taxon>Holothuroidea</taxon>
        <taxon>Aspidochirotacea</taxon>
        <taxon>Aspidochirotida</taxon>
        <taxon>Holothuriidae</taxon>
        <taxon>Holothuria</taxon>
    </lineage>
</organism>
<dbReference type="OrthoDB" id="6158846at2759"/>
<reference evidence="8" key="1">
    <citation type="submission" date="2021-10" db="EMBL/GenBank/DDBJ databases">
        <title>Tropical sea cucumber genome reveals ecological adaptation and Cuvierian tubules defense mechanism.</title>
        <authorList>
            <person name="Chen T."/>
        </authorList>
    </citation>
    <scope>NUCLEOTIDE SEQUENCE</scope>
    <source>
        <strain evidence="8">Nanhai2018</strain>
        <tissue evidence="8">Muscle</tissue>
    </source>
</reference>
<evidence type="ECO:0000313" key="9">
    <source>
        <dbReference type="Proteomes" id="UP001152320"/>
    </source>
</evidence>
<feature type="disulfide bond" evidence="4">
    <location>
        <begin position="323"/>
        <end position="332"/>
    </location>
</feature>
<dbReference type="InterPro" id="IPR000742">
    <property type="entry name" value="EGF"/>
</dbReference>
<feature type="domain" description="Ig-like" evidence="7">
    <location>
        <begin position="460"/>
        <end position="543"/>
    </location>
</feature>
<dbReference type="PROSITE" id="PS50825">
    <property type="entry name" value="HYR"/>
    <property type="match status" value="3"/>
</dbReference>
<evidence type="ECO:0000313" key="8">
    <source>
        <dbReference type="EMBL" id="KAJ8041925.1"/>
    </source>
</evidence>
<feature type="disulfide bond" evidence="4">
    <location>
        <begin position="362"/>
        <end position="371"/>
    </location>
</feature>
<dbReference type="InterPro" id="IPR013783">
    <property type="entry name" value="Ig-like_fold"/>
</dbReference>
<keyword evidence="1 4" id="KW-0245">EGF-like domain</keyword>
<gene>
    <name evidence="8" type="ORF">HOLleu_12862</name>
</gene>
<feature type="disulfide bond" evidence="4">
    <location>
        <begin position="284"/>
        <end position="293"/>
    </location>
</feature>
<dbReference type="Proteomes" id="UP001152320">
    <property type="component" value="Chromosome 5"/>
</dbReference>
<evidence type="ECO:0000256" key="1">
    <source>
        <dbReference type="ARBA" id="ARBA00022536"/>
    </source>
</evidence>
<feature type="domain" description="HYR" evidence="6">
    <location>
        <begin position="4"/>
        <end position="87"/>
    </location>
</feature>
<dbReference type="Pfam" id="PF02494">
    <property type="entry name" value="HYR"/>
    <property type="match status" value="3"/>
</dbReference>
<dbReference type="PANTHER" id="PTHR46343">
    <property type="entry name" value="HYR DOMAIN-CONTAINING PROTEIN"/>
    <property type="match status" value="1"/>
</dbReference>
<dbReference type="InterPro" id="IPR007110">
    <property type="entry name" value="Ig-like_dom"/>
</dbReference>
<dbReference type="PROSITE" id="PS50026">
    <property type="entry name" value="EGF_3"/>
    <property type="match status" value="3"/>
</dbReference>
<dbReference type="InterPro" id="IPR036179">
    <property type="entry name" value="Ig-like_dom_sf"/>
</dbReference>
<name>A0A9Q1HDE1_HOLLE</name>
<dbReference type="Gene3D" id="2.60.40.10">
    <property type="entry name" value="Immunoglobulins"/>
    <property type="match status" value="4"/>
</dbReference>
<evidence type="ECO:0000259" key="6">
    <source>
        <dbReference type="PROSITE" id="PS50825"/>
    </source>
</evidence>
<feature type="domain" description="EGF-like" evidence="5">
    <location>
        <begin position="296"/>
        <end position="333"/>
    </location>
</feature>
<dbReference type="InterPro" id="IPR003410">
    <property type="entry name" value="HYR_dom"/>
</dbReference>
<dbReference type="SUPFAM" id="SSF57196">
    <property type="entry name" value="EGF/Laminin"/>
    <property type="match status" value="3"/>
</dbReference>
<dbReference type="InterPro" id="IPR003599">
    <property type="entry name" value="Ig_sub"/>
</dbReference>
<proteinExistence type="predicted"/>
<keyword evidence="9" id="KW-1185">Reference proteome</keyword>
<dbReference type="EMBL" id="JAIZAY010000005">
    <property type="protein sequence ID" value="KAJ8041925.1"/>
    <property type="molecule type" value="Genomic_DNA"/>
</dbReference>
<evidence type="ECO:0000256" key="4">
    <source>
        <dbReference type="PROSITE-ProRule" id="PRU00076"/>
    </source>
</evidence>
<dbReference type="PANTHER" id="PTHR46343:SF2">
    <property type="entry name" value="SUSHI_VON WILLEBRAND FACTOR TYPE A_EGF_PENTRAXIN DOMAIN-CONTAINING 1"/>
    <property type="match status" value="1"/>
</dbReference>
<accession>A0A9Q1HDE1</accession>
<evidence type="ECO:0000259" key="5">
    <source>
        <dbReference type="PROSITE" id="PS50026"/>
    </source>
</evidence>
<comment type="caution">
    <text evidence="8">The sequence shown here is derived from an EMBL/GenBank/DDBJ whole genome shotgun (WGS) entry which is preliminary data.</text>
</comment>
<keyword evidence="2" id="KW-0677">Repeat</keyword>
<sequence length="554" mass="56400">MTVEGLNSPPVITCPAPVVVTSLANNVGNNAAWDPPTCVDAEDGTITTSVCVPASGSFFSGVGVNTVTCTCTDSGGLSDQCTFPVTIQGFNTPPVITCPAPVVVTSLANNVGNSATWDPPTCVDAEDGTITTSVCVPASGSFFTGVGVNTVTCTCTDSGGLSDECTFPVSITGINTAPVITCPDPVVVTSLANNVGNIASWAAPTCVDAEDGTITTSVCVPASGSFFPGVAVYTVTCTCTDSGGLSDECTFPVTVEVQTACNPNPCQNGGACSLQGISGFICTCASGFTGVTCGQVQTACNPNPCINGGVCNLVGLNSFSCNCPAVFIGTRCEQVQTACNPNPCQNGGACSLQGINGFICTCASGFMGATCGQVTASVINCPAVGLNFLDSEVITWTEPTVSGGTLISQTHFPGVSQFPLGTTLVTYQFTVPGSPQLVTCDFSVTVTRDPNSAGNLLSFPRSATEMLQTSSSTMAAALSCTVETADGYTPEITWWRNNEVIQSGNGYYFTGDREGLLILPVTQADGGSYQCQAAIPSESVSITMDINLVLEGFN</sequence>
<dbReference type="SUPFAM" id="SSF48726">
    <property type="entry name" value="Immunoglobulin"/>
    <property type="match status" value="1"/>
</dbReference>
<dbReference type="InterPro" id="IPR043555">
    <property type="entry name" value="SRPX-like"/>
</dbReference>
<dbReference type="PROSITE" id="PS00022">
    <property type="entry name" value="EGF_1"/>
    <property type="match status" value="2"/>
</dbReference>
<keyword evidence="3 4" id="KW-1015">Disulfide bond</keyword>
<dbReference type="CDD" id="cd00054">
    <property type="entry name" value="EGF_CA"/>
    <property type="match status" value="2"/>
</dbReference>
<feature type="domain" description="EGF-like" evidence="5">
    <location>
        <begin position="257"/>
        <end position="294"/>
    </location>
</feature>
<dbReference type="AlphaFoldDB" id="A0A9Q1HDE1"/>
<dbReference type="SMART" id="SM00181">
    <property type="entry name" value="EGF"/>
    <property type="match status" value="3"/>
</dbReference>